<dbReference type="eggNOG" id="COG4666">
    <property type="taxonomic scope" value="Bacteria"/>
</dbReference>
<dbReference type="NCBIfam" id="TIGR02123">
    <property type="entry name" value="TRAP_fused"/>
    <property type="match status" value="1"/>
</dbReference>
<feature type="transmembrane region" description="Helical" evidence="1">
    <location>
        <begin position="54"/>
        <end position="72"/>
    </location>
</feature>
<dbReference type="Pfam" id="PF06808">
    <property type="entry name" value="DctM"/>
    <property type="match status" value="1"/>
</dbReference>
<dbReference type="HOGENOM" id="CLU_007041_3_1_0"/>
<gene>
    <name evidence="3" type="ORF">TheveDRAFT_1421</name>
</gene>
<accession>H0UP36</accession>
<feature type="transmembrane region" description="Helical" evidence="1">
    <location>
        <begin position="590"/>
        <end position="612"/>
    </location>
</feature>
<feature type="transmembrane region" description="Helical" evidence="1">
    <location>
        <begin position="559"/>
        <end position="578"/>
    </location>
</feature>
<feature type="transmembrane region" description="Helical" evidence="1">
    <location>
        <begin position="211"/>
        <end position="235"/>
    </location>
</feature>
<dbReference type="AlphaFoldDB" id="H0UP36"/>
<dbReference type="PANTHER" id="PTHR43849">
    <property type="entry name" value="BLL3936 PROTEIN"/>
    <property type="match status" value="1"/>
</dbReference>
<feature type="transmembrane region" description="Helical" evidence="1">
    <location>
        <begin position="167"/>
        <end position="190"/>
    </location>
</feature>
<evidence type="ECO:0000313" key="3">
    <source>
        <dbReference type="EMBL" id="EHM10539.1"/>
    </source>
</evidence>
<feature type="transmembrane region" description="Helical" evidence="1">
    <location>
        <begin position="619"/>
        <end position="636"/>
    </location>
</feature>
<feature type="domain" description="TRAP C4-dicarboxylate transport system permease DctM subunit" evidence="2">
    <location>
        <begin position="153"/>
        <end position="588"/>
    </location>
</feature>
<dbReference type="STRING" id="926567.TheveDRAFT_1421"/>
<feature type="transmembrane region" description="Helical" evidence="1">
    <location>
        <begin position="479"/>
        <end position="506"/>
    </location>
</feature>
<dbReference type="InterPro" id="IPR010656">
    <property type="entry name" value="DctM"/>
</dbReference>
<reference evidence="3 4" key="1">
    <citation type="submission" date="2011-10" db="EMBL/GenBank/DDBJ databases">
        <title>The Noncontiguous Finished genome of Thermanaerovibrio velox DSM 12556.</title>
        <authorList>
            <consortium name="US DOE Joint Genome Institute (JGI-PGF)"/>
            <person name="Lucas S."/>
            <person name="Copeland A."/>
            <person name="Lapidus A."/>
            <person name="Glavina del Rio T."/>
            <person name="Dalin E."/>
            <person name="Tice H."/>
            <person name="Bruce D."/>
            <person name="Goodwin L."/>
            <person name="Pitluck S."/>
            <person name="Peters L."/>
            <person name="Mikhailova N."/>
            <person name="Teshima H."/>
            <person name="Kyrpides N."/>
            <person name="Mavromatis K."/>
            <person name="Ivanova N."/>
            <person name="Markowitz V."/>
            <person name="Cheng J.-F."/>
            <person name="Hugenholtz P."/>
            <person name="Woyke T."/>
            <person name="Wu D."/>
            <person name="Spring S."/>
            <person name="Brambilla E.-M."/>
            <person name="Klenk H.-P."/>
            <person name="Eisen J.A."/>
        </authorList>
    </citation>
    <scope>NUCLEOTIDE SEQUENCE [LARGE SCALE GENOMIC DNA]</scope>
    <source>
        <strain evidence="3 4">DSM 12556</strain>
    </source>
</reference>
<feature type="transmembrane region" description="Helical" evidence="1">
    <location>
        <begin position="84"/>
        <end position="103"/>
    </location>
</feature>
<keyword evidence="1" id="KW-0472">Membrane</keyword>
<dbReference type="Proteomes" id="UP000005730">
    <property type="component" value="Chromosome"/>
</dbReference>
<proteinExistence type="predicted"/>
<dbReference type="InterPro" id="IPR011853">
    <property type="entry name" value="TRAP_DctM-Dct_fused"/>
</dbReference>
<evidence type="ECO:0000256" key="1">
    <source>
        <dbReference type="SAM" id="Phobius"/>
    </source>
</evidence>
<dbReference type="EMBL" id="CM001377">
    <property type="protein sequence ID" value="EHM10539.1"/>
    <property type="molecule type" value="Genomic_DNA"/>
</dbReference>
<feature type="transmembrane region" description="Helical" evidence="1">
    <location>
        <begin position="144"/>
        <end position="161"/>
    </location>
</feature>
<keyword evidence="1" id="KW-0812">Transmembrane</keyword>
<keyword evidence="1" id="KW-1133">Transmembrane helix</keyword>
<name>H0UP36_9BACT</name>
<feature type="transmembrane region" description="Helical" evidence="1">
    <location>
        <begin position="333"/>
        <end position="355"/>
    </location>
</feature>
<keyword evidence="4" id="KW-1185">Reference proteome</keyword>
<dbReference type="RefSeq" id="WP_006584033.1">
    <property type="nucleotide sequence ID" value="NZ_CM001377.1"/>
</dbReference>
<feature type="transmembrane region" description="Helical" evidence="1">
    <location>
        <begin position="526"/>
        <end position="547"/>
    </location>
</feature>
<dbReference type="PANTHER" id="PTHR43849:SF2">
    <property type="entry name" value="BLL3936 PROTEIN"/>
    <property type="match status" value="1"/>
</dbReference>
<evidence type="ECO:0000313" key="4">
    <source>
        <dbReference type="Proteomes" id="UP000005730"/>
    </source>
</evidence>
<evidence type="ECO:0000259" key="2">
    <source>
        <dbReference type="Pfam" id="PF06808"/>
    </source>
</evidence>
<feature type="transmembrane region" description="Helical" evidence="1">
    <location>
        <begin position="444"/>
        <end position="467"/>
    </location>
</feature>
<organism evidence="3 4">
    <name type="scientific">Thermanaerovibrio velox DSM 12556</name>
    <dbReference type="NCBI Taxonomy" id="926567"/>
    <lineage>
        <taxon>Bacteria</taxon>
        <taxon>Thermotogati</taxon>
        <taxon>Synergistota</taxon>
        <taxon>Synergistia</taxon>
        <taxon>Synergistales</taxon>
        <taxon>Synergistaceae</taxon>
        <taxon>Thermanaerovibrio</taxon>
    </lineage>
</organism>
<feature type="transmembrane region" description="Helical" evidence="1">
    <location>
        <begin position="115"/>
        <end position="132"/>
    </location>
</feature>
<protein>
    <submittedName>
        <fullName evidence="3">TRAP transporter, 4TM/12TM fusion protein</fullName>
    </submittedName>
</protein>
<sequence>MQQSVLCPGLGAFAPWPGYGVLAAETEVTALVGNLLKLLSPFESVPLRHFEGAVGRWTALFAVAISLIHCWMNTVGVMMTIKMNAIHLGTLMALTFILCPALPSSPMKRPSVPDVAMAAFSLFSALYMLLRYDHLLAVNMEPSGMDLWVAAAMIVVLTEASRRSVGIPLTLLSLFFLGYTRFGPYFPGLFAHRGFNWERILVRMVFTDEGIYGTTLTVSATYVFMFILFGSFLAATKTSEFFNDLAMALAGRYRGGPAKVSVIASALMGTISGSAQANVATTGAFTIPLMKKIGYPDYFAGAVEASASTGGILMPPIMGASAFIMSSFLGIPYVKIMLAGFAPAILYFLGIMFMVDLKAKRQGMKGLPEDEVPPLSKTMRERGHMMIPLAFIMYMLVAGYTPLFSAMAGLVAIIVVSSLRKSTRMSLRDAMVALEEGAKSSASVAVSCAIVGFIVGSVGMTGLGQVIAMNIMHLSGGMLWASLLLCMVASIVLGMGLPSTACYIVVATIAAPALQGMGVTPLAAHFFAFYYGTLSGVVPPVALTSFTAAGLSGGRPSKVALMGLFLASSGLILPFFFVYNPVLLLVDFSWLKFLEVFAVAAVGILFLSCAFIGTGLSDMTWWERLLFFASGIVLVYPKGAGFKMALITVAITASLHWLLTIRRRPLQAS</sequence>
<feature type="transmembrane region" description="Helical" evidence="1">
    <location>
        <begin position="389"/>
        <end position="416"/>
    </location>
</feature>